<gene>
    <name evidence="7" type="ORF">SAMN02745119_00839</name>
</gene>
<dbReference type="AlphaFoldDB" id="A0A1T4L9C1"/>
<feature type="transmembrane region" description="Helical" evidence="6">
    <location>
        <begin position="276"/>
        <end position="294"/>
    </location>
</feature>
<proteinExistence type="predicted"/>
<reference evidence="8" key="1">
    <citation type="submission" date="2017-02" db="EMBL/GenBank/DDBJ databases">
        <authorList>
            <person name="Varghese N."/>
            <person name="Submissions S."/>
        </authorList>
    </citation>
    <scope>NUCLEOTIDE SEQUENCE [LARGE SCALE GENOMIC DNA]</scope>
    <source>
        <strain evidence="8">ATCC BAA-34</strain>
    </source>
</reference>
<evidence type="ECO:0000256" key="2">
    <source>
        <dbReference type="ARBA" id="ARBA00022475"/>
    </source>
</evidence>
<dbReference type="Proteomes" id="UP000190102">
    <property type="component" value="Unassembled WGS sequence"/>
</dbReference>
<evidence type="ECO:0000256" key="1">
    <source>
        <dbReference type="ARBA" id="ARBA00004651"/>
    </source>
</evidence>
<comment type="subcellular location">
    <subcellularLocation>
        <location evidence="1">Cell membrane</location>
        <topology evidence="1">Multi-pass membrane protein</topology>
    </subcellularLocation>
</comment>
<keyword evidence="3 6" id="KW-0812">Transmembrane</keyword>
<dbReference type="GO" id="GO:0043190">
    <property type="term" value="C:ATP-binding cassette (ABC) transporter complex"/>
    <property type="evidence" value="ECO:0007669"/>
    <property type="project" value="InterPro"/>
</dbReference>
<dbReference type="Pfam" id="PF03739">
    <property type="entry name" value="LptF_LptG"/>
    <property type="match status" value="1"/>
</dbReference>
<feature type="transmembrane region" description="Helical" evidence="6">
    <location>
        <begin position="68"/>
        <end position="85"/>
    </location>
</feature>
<protein>
    <submittedName>
        <fullName evidence="7">Lipopolysaccharide export system permease protein</fullName>
    </submittedName>
</protein>
<keyword evidence="2" id="KW-1003">Cell membrane</keyword>
<evidence type="ECO:0000313" key="8">
    <source>
        <dbReference type="Proteomes" id="UP000190102"/>
    </source>
</evidence>
<feature type="transmembrane region" description="Helical" evidence="6">
    <location>
        <begin position="331"/>
        <end position="354"/>
    </location>
</feature>
<evidence type="ECO:0000313" key="7">
    <source>
        <dbReference type="EMBL" id="SJZ51234.1"/>
    </source>
</evidence>
<name>A0A1T4L9C1_9BACT</name>
<evidence type="ECO:0000256" key="5">
    <source>
        <dbReference type="ARBA" id="ARBA00023136"/>
    </source>
</evidence>
<dbReference type="EMBL" id="FUWR01000002">
    <property type="protein sequence ID" value="SJZ51234.1"/>
    <property type="molecule type" value="Genomic_DNA"/>
</dbReference>
<feature type="transmembrane region" description="Helical" evidence="6">
    <location>
        <begin position="97"/>
        <end position="117"/>
    </location>
</feature>
<evidence type="ECO:0000256" key="4">
    <source>
        <dbReference type="ARBA" id="ARBA00022989"/>
    </source>
</evidence>
<keyword evidence="4 6" id="KW-1133">Transmembrane helix</keyword>
<dbReference type="GO" id="GO:0055085">
    <property type="term" value="P:transmembrane transport"/>
    <property type="evidence" value="ECO:0007669"/>
    <property type="project" value="InterPro"/>
</dbReference>
<dbReference type="STRING" id="115783.SAMN02745119_00839"/>
<organism evidence="7 8">
    <name type="scientific">Trichlorobacter thiogenes</name>
    <dbReference type="NCBI Taxonomy" id="115783"/>
    <lineage>
        <taxon>Bacteria</taxon>
        <taxon>Pseudomonadati</taxon>
        <taxon>Thermodesulfobacteriota</taxon>
        <taxon>Desulfuromonadia</taxon>
        <taxon>Geobacterales</taxon>
        <taxon>Geobacteraceae</taxon>
        <taxon>Trichlorobacter</taxon>
    </lineage>
</organism>
<dbReference type="OrthoDB" id="9783403at2"/>
<keyword evidence="8" id="KW-1185">Reference proteome</keyword>
<dbReference type="PANTHER" id="PTHR33529:SF6">
    <property type="entry name" value="YJGP_YJGQ FAMILY PERMEASE"/>
    <property type="match status" value="1"/>
</dbReference>
<feature type="transmembrane region" description="Helical" evidence="6">
    <location>
        <begin position="12"/>
        <end position="31"/>
    </location>
</feature>
<dbReference type="RefSeq" id="WP_078789126.1">
    <property type="nucleotide sequence ID" value="NZ_FUWR01000002.1"/>
</dbReference>
<sequence length="359" mass="39588">MFGIVGRYLAATWLRLFLLCQGGFLAVYLILDFMEKLGRFSKAGASLSAILQFFLFKIPEMLGQTMPFAVLMATLLALGMLSRSSELTALRSCGLSIPRIVLPILALGLLCSLILLVNSEFIVPKSYQQMEHIEKVVIRKQSVNTFFRLNNIWFRSNNLILQAKVFDPKTQTLQGVTVWDLSPDMQPIRRMDAEQAVHGAAGWELLKVRTRSFAGRGGVVAAPRLAVPLTLKVDDLRILDNNADNFSFRKLREYAISLERGGYPAGRYRTMMHAKLALPFGAFVMVVLGIPFALKTGRTSGVAMGVGTGVAIGFAYFIINAAVQSYGRSGVLPPFVAAWGANLIFVLTGIWLSMTVKQQ</sequence>
<accession>A0A1T4L9C1</accession>
<evidence type="ECO:0000256" key="3">
    <source>
        <dbReference type="ARBA" id="ARBA00022692"/>
    </source>
</evidence>
<evidence type="ECO:0000256" key="6">
    <source>
        <dbReference type="SAM" id="Phobius"/>
    </source>
</evidence>
<dbReference type="InterPro" id="IPR005495">
    <property type="entry name" value="LptG/LptF_permease"/>
</dbReference>
<dbReference type="PANTHER" id="PTHR33529">
    <property type="entry name" value="SLR0882 PROTEIN-RELATED"/>
    <property type="match status" value="1"/>
</dbReference>
<dbReference type="GO" id="GO:0015920">
    <property type="term" value="P:lipopolysaccharide transport"/>
    <property type="evidence" value="ECO:0007669"/>
    <property type="project" value="TreeGrafter"/>
</dbReference>
<dbReference type="InterPro" id="IPR030923">
    <property type="entry name" value="LptG"/>
</dbReference>
<feature type="transmembrane region" description="Helical" evidence="6">
    <location>
        <begin position="300"/>
        <end position="319"/>
    </location>
</feature>
<keyword evidence="5 6" id="KW-0472">Membrane</keyword>
<dbReference type="NCBIfam" id="TIGR04408">
    <property type="entry name" value="LptG_lptG"/>
    <property type="match status" value="1"/>
</dbReference>